<protein>
    <submittedName>
        <fullName evidence="2">Cytochrome C</fullName>
    </submittedName>
</protein>
<gene>
    <name evidence="2" type="ORF">NX778_16310</name>
</gene>
<dbReference type="Proteomes" id="UP001204621">
    <property type="component" value="Unassembled WGS sequence"/>
</dbReference>
<feature type="signal peptide" evidence="1">
    <location>
        <begin position="1"/>
        <end position="31"/>
    </location>
</feature>
<evidence type="ECO:0000313" key="3">
    <source>
        <dbReference type="Proteomes" id="UP001204621"/>
    </source>
</evidence>
<keyword evidence="3" id="KW-1185">Reference proteome</keyword>
<dbReference type="EMBL" id="JANUGU010000005">
    <property type="protein sequence ID" value="MCS0659634.1"/>
    <property type="molecule type" value="Genomic_DNA"/>
</dbReference>
<proteinExistence type="predicted"/>
<evidence type="ECO:0000256" key="1">
    <source>
        <dbReference type="SAM" id="SignalP"/>
    </source>
</evidence>
<name>A0ABT2D081_9BURK</name>
<comment type="caution">
    <text evidence="2">The sequence shown here is derived from an EMBL/GenBank/DDBJ whole genome shotgun (WGS) entry which is preliminary data.</text>
</comment>
<sequence>MRLLADFLFLARRLALVPFFLLLLAPAPASALPAFARQTGQACTACHAGGQFPELSPFGRLFKLTGYTIGSRTIPLSVMGVASYTRSSDPTADAAFAKDAAAIFQTGSVFVAGKVSDHVGVFAQFTYNNYDSQDPVSGEWKGHTASDNADLRYADRFGDHGNDWIVGVSLNNNPSVADPWNTAPAWIQYVPTQFGVTGPDAMPIVTQLGAQAAGIGAYAFWNQEIYVELAGYRTANGIWSFLSQGIANADQVKLRGANPYLRLAWNHDWGAHSAMVGAFAFNAKVYPDNLNPVGPVISYRDRGVDAQYQYLADPHAVTAQLSYIRETIGNGDAAGIADNPRNRLRSLRLKGSYVYRARYGASLMYFSTSGSSDSTLYPDPAGNPGTRGWVPEVFWMPVQYLRIGAQYFSFDRFHGATHDYDGAGRAPRDNNTLFVYAWVAY</sequence>
<accession>A0ABT2D081</accession>
<reference evidence="2 3" key="1">
    <citation type="submission" date="2022-08" db="EMBL/GenBank/DDBJ databases">
        <title>Reclassification of Massilia species as members of the genera Telluria, Duganella, Pseudoduganella, Mokoshia gen. nov. and Zemynaea gen. nov. using orthogonal and non-orthogonal genome-based approaches.</title>
        <authorList>
            <person name="Bowman J.P."/>
        </authorList>
    </citation>
    <scope>NUCLEOTIDE SEQUENCE [LARGE SCALE GENOMIC DNA]</scope>
    <source>
        <strain evidence="2 3">JCM 31606</strain>
    </source>
</reference>
<evidence type="ECO:0000313" key="2">
    <source>
        <dbReference type="EMBL" id="MCS0659634.1"/>
    </source>
</evidence>
<feature type="chain" id="PRO_5047411268" evidence="1">
    <location>
        <begin position="32"/>
        <end position="441"/>
    </location>
</feature>
<organism evidence="2 3">
    <name type="scientific">Massilia terrae</name>
    <dbReference type="NCBI Taxonomy" id="1811224"/>
    <lineage>
        <taxon>Bacteria</taxon>
        <taxon>Pseudomonadati</taxon>
        <taxon>Pseudomonadota</taxon>
        <taxon>Betaproteobacteria</taxon>
        <taxon>Burkholderiales</taxon>
        <taxon>Oxalobacteraceae</taxon>
        <taxon>Telluria group</taxon>
        <taxon>Massilia</taxon>
    </lineage>
</organism>
<dbReference type="RefSeq" id="WP_258812820.1">
    <property type="nucleotide sequence ID" value="NZ_JANUGU010000005.1"/>
</dbReference>
<keyword evidence="1" id="KW-0732">Signal</keyword>